<dbReference type="AlphaFoldDB" id="A0A2P6SL88"/>
<comment type="caution">
    <text evidence="7">The sequence shown here is derived from an EMBL/GenBank/DDBJ whole genome shotgun (WGS) entry which is preliminary data.</text>
</comment>
<dbReference type="Gramene" id="PRQ59433">
    <property type="protein sequence ID" value="PRQ59433"/>
    <property type="gene ID" value="RchiOBHm_Chr1g0370131"/>
</dbReference>
<evidence type="ECO:0000256" key="5">
    <source>
        <dbReference type="SAM" id="MobiDB-lite"/>
    </source>
</evidence>
<keyword evidence="4" id="KW-0539">Nucleus</keyword>
<sequence length="167" mass="18917">MNQAQTHDIANCDLSIKKKKVNDDFVATDRTQSKADKETYLPNRPKNFHAAHMTTRESSSGLDSSSMDDQPTKRTVSLDPEPEPGGEVWVENFNRSFRQVQAVLDRNRALIQQVNDNHQSRIPANMVKNVALIQEINANIRKVVSLYSDLSSDFSTVFPNKERCDPN</sequence>
<evidence type="ECO:0000313" key="8">
    <source>
        <dbReference type="Proteomes" id="UP000238479"/>
    </source>
</evidence>
<comment type="similarity">
    <text evidence="2">Belongs to the EARLY FLOWERING 4 family.</text>
</comment>
<dbReference type="InterPro" id="IPR040462">
    <property type="entry name" value="EARLY_FLOWERING_4"/>
</dbReference>
<evidence type="ECO:0000256" key="2">
    <source>
        <dbReference type="ARBA" id="ARBA00009514"/>
    </source>
</evidence>
<feature type="domain" description="Protein EARLY FLOWERING 4" evidence="6">
    <location>
        <begin position="88"/>
        <end position="163"/>
    </location>
</feature>
<dbReference type="GO" id="GO:0005634">
    <property type="term" value="C:nucleus"/>
    <property type="evidence" value="ECO:0007669"/>
    <property type="project" value="UniProtKB-SubCell"/>
</dbReference>
<accession>A0A2P6SL88</accession>
<evidence type="ECO:0000256" key="4">
    <source>
        <dbReference type="ARBA" id="ARBA00023242"/>
    </source>
</evidence>
<dbReference type="GO" id="GO:0009649">
    <property type="term" value="P:entrainment of circadian clock"/>
    <property type="evidence" value="ECO:0007669"/>
    <property type="project" value="TreeGrafter"/>
</dbReference>
<feature type="region of interest" description="Disordered" evidence="5">
    <location>
        <begin position="29"/>
        <end position="85"/>
    </location>
</feature>
<evidence type="ECO:0000313" key="7">
    <source>
        <dbReference type="EMBL" id="PRQ59433.1"/>
    </source>
</evidence>
<protein>
    <recommendedName>
        <fullName evidence="6">Protein EARLY FLOWERING 4 domain-containing protein</fullName>
    </recommendedName>
</protein>
<reference evidence="7 8" key="1">
    <citation type="journal article" date="2018" name="Nat. Genet.">
        <title>The Rosa genome provides new insights in the design of modern roses.</title>
        <authorList>
            <person name="Bendahmane M."/>
        </authorList>
    </citation>
    <scope>NUCLEOTIDE SEQUENCE [LARGE SCALE GENOMIC DNA]</scope>
    <source>
        <strain evidence="8">cv. Old Blush</strain>
    </source>
</reference>
<dbReference type="GO" id="GO:0042753">
    <property type="term" value="P:positive regulation of circadian rhythm"/>
    <property type="evidence" value="ECO:0007669"/>
    <property type="project" value="InterPro"/>
</dbReference>
<evidence type="ECO:0000256" key="1">
    <source>
        <dbReference type="ARBA" id="ARBA00004123"/>
    </source>
</evidence>
<evidence type="ECO:0000259" key="6">
    <source>
        <dbReference type="Pfam" id="PF07011"/>
    </source>
</evidence>
<organism evidence="7 8">
    <name type="scientific">Rosa chinensis</name>
    <name type="common">China rose</name>
    <dbReference type="NCBI Taxonomy" id="74649"/>
    <lineage>
        <taxon>Eukaryota</taxon>
        <taxon>Viridiplantae</taxon>
        <taxon>Streptophyta</taxon>
        <taxon>Embryophyta</taxon>
        <taxon>Tracheophyta</taxon>
        <taxon>Spermatophyta</taxon>
        <taxon>Magnoliopsida</taxon>
        <taxon>eudicotyledons</taxon>
        <taxon>Gunneridae</taxon>
        <taxon>Pentapetalae</taxon>
        <taxon>rosids</taxon>
        <taxon>fabids</taxon>
        <taxon>Rosales</taxon>
        <taxon>Rosaceae</taxon>
        <taxon>Rosoideae</taxon>
        <taxon>Rosoideae incertae sedis</taxon>
        <taxon>Rosa</taxon>
    </lineage>
</organism>
<dbReference type="EMBL" id="PDCK01000039">
    <property type="protein sequence ID" value="PRQ59433.1"/>
    <property type="molecule type" value="Genomic_DNA"/>
</dbReference>
<dbReference type="STRING" id="74649.A0A2P6SL88"/>
<dbReference type="GO" id="GO:0048511">
    <property type="term" value="P:rhythmic process"/>
    <property type="evidence" value="ECO:0007669"/>
    <property type="project" value="UniProtKB-KW"/>
</dbReference>
<feature type="compositionally biased region" description="Low complexity" evidence="5">
    <location>
        <begin position="58"/>
        <end position="69"/>
    </location>
</feature>
<dbReference type="PANTHER" id="PTHR33469">
    <property type="entry name" value="PROTEIN ELF4-LIKE 4"/>
    <property type="match status" value="1"/>
</dbReference>
<name>A0A2P6SL88_ROSCH</name>
<dbReference type="PANTHER" id="PTHR33469:SF5">
    <property type="entry name" value="PROTEIN EARLY FLOWERING 4"/>
    <property type="match status" value="1"/>
</dbReference>
<proteinExistence type="inferred from homology"/>
<gene>
    <name evidence="7" type="ORF">RchiOBHm_Chr1g0370131</name>
</gene>
<evidence type="ECO:0000256" key="3">
    <source>
        <dbReference type="ARBA" id="ARBA00023108"/>
    </source>
</evidence>
<keyword evidence="3" id="KW-0090">Biological rhythms</keyword>
<keyword evidence="8" id="KW-1185">Reference proteome</keyword>
<dbReference type="Pfam" id="PF07011">
    <property type="entry name" value="Elf4"/>
    <property type="match status" value="1"/>
</dbReference>
<comment type="subcellular location">
    <subcellularLocation>
        <location evidence="1">Nucleus</location>
    </subcellularLocation>
</comment>
<dbReference type="InterPro" id="IPR009741">
    <property type="entry name" value="EARLY_FLOWERING_4_dom"/>
</dbReference>
<dbReference type="Proteomes" id="UP000238479">
    <property type="component" value="Chromosome 1"/>
</dbReference>